<name>A0A261W9Y2_9BORD</name>
<evidence type="ECO:0000259" key="4">
    <source>
        <dbReference type="PROSITE" id="PS01031"/>
    </source>
</evidence>
<accession>A0A261W9Y2</accession>
<dbReference type="InterPro" id="IPR002068">
    <property type="entry name" value="A-crystallin/Hsp20_dom"/>
</dbReference>
<dbReference type="AlphaFoldDB" id="A0A261W9Y2"/>
<dbReference type="Gene3D" id="2.60.40.790">
    <property type="match status" value="1"/>
</dbReference>
<dbReference type="CDD" id="cd06464">
    <property type="entry name" value="ACD_sHsps-like"/>
    <property type="match status" value="1"/>
</dbReference>
<dbReference type="Pfam" id="PF00011">
    <property type="entry name" value="HSP20"/>
    <property type="match status" value="1"/>
</dbReference>
<dbReference type="InterPro" id="IPR031107">
    <property type="entry name" value="Small_HSP"/>
</dbReference>
<dbReference type="PANTHER" id="PTHR11527">
    <property type="entry name" value="HEAT-SHOCK PROTEIN 20 FAMILY MEMBER"/>
    <property type="match status" value="1"/>
</dbReference>
<proteinExistence type="inferred from homology"/>
<dbReference type="Proteomes" id="UP000215633">
    <property type="component" value="Unassembled WGS sequence"/>
</dbReference>
<comment type="caution">
    <text evidence="5">The sequence shown here is derived from an EMBL/GenBank/DDBJ whole genome shotgun (WGS) entry which is preliminary data.</text>
</comment>
<gene>
    <name evidence="5" type="ORF">CAL24_01165</name>
</gene>
<evidence type="ECO:0000256" key="3">
    <source>
        <dbReference type="SAM" id="MobiDB-lite"/>
    </source>
</evidence>
<protein>
    <recommendedName>
        <fullName evidence="4">SHSP domain-containing protein</fullName>
    </recommendedName>
</protein>
<feature type="compositionally biased region" description="Basic and acidic residues" evidence="3">
    <location>
        <begin position="36"/>
        <end position="46"/>
    </location>
</feature>
<comment type="similarity">
    <text evidence="1 2">Belongs to the small heat shock protein (HSP20) family.</text>
</comment>
<keyword evidence="6" id="KW-1185">Reference proteome</keyword>
<dbReference type="EMBL" id="NEVT01000002">
    <property type="protein sequence ID" value="OZI82682.1"/>
    <property type="molecule type" value="Genomic_DNA"/>
</dbReference>
<evidence type="ECO:0000313" key="6">
    <source>
        <dbReference type="Proteomes" id="UP000215633"/>
    </source>
</evidence>
<dbReference type="PROSITE" id="PS01031">
    <property type="entry name" value="SHSP"/>
    <property type="match status" value="1"/>
</dbReference>
<dbReference type="SUPFAM" id="SSF49764">
    <property type="entry name" value="HSP20-like chaperones"/>
    <property type="match status" value="1"/>
</dbReference>
<feature type="region of interest" description="Disordered" evidence="3">
    <location>
        <begin position="267"/>
        <end position="307"/>
    </location>
</feature>
<evidence type="ECO:0000313" key="5">
    <source>
        <dbReference type="EMBL" id="OZI82682.1"/>
    </source>
</evidence>
<feature type="region of interest" description="Disordered" evidence="3">
    <location>
        <begin position="27"/>
        <end position="53"/>
    </location>
</feature>
<reference evidence="6" key="1">
    <citation type="submission" date="2017-05" db="EMBL/GenBank/DDBJ databases">
        <title>Complete and WGS of Bordetella genogroups.</title>
        <authorList>
            <person name="Spilker T."/>
            <person name="Lipuma J."/>
        </authorList>
    </citation>
    <scope>NUCLEOTIDE SEQUENCE [LARGE SCALE GENOMIC DNA]</scope>
    <source>
        <strain evidence="6">AU8256</strain>
    </source>
</reference>
<evidence type="ECO:0000256" key="2">
    <source>
        <dbReference type="RuleBase" id="RU003616"/>
    </source>
</evidence>
<dbReference type="InterPro" id="IPR008978">
    <property type="entry name" value="HSP20-like_chaperone"/>
</dbReference>
<evidence type="ECO:0000256" key="1">
    <source>
        <dbReference type="PROSITE-ProRule" id="PRU00285"/>
    </source>
</evidence>
<feature type="compositionally biased region" description="Low complexity" evidence="3">
    <location>
        <begin position="275"/>
        <end position="291"/>
    </location>
</feature>
<organism evidence="5 6">
    <name type="scientific">Bordetella genomosp. 2</name>
    <dbReference type="NCBI Taxonomy" id="1983456"/>
    <lineage>
        <taxon>Bacteria</taxon>
        <taxon>Pseudomonadati</taxon>
        <taxon>Pseudomonadota</taxon>
        <taxon>Betaproteobacteria</taxon>
        <taxon>Burkholderiales</taxon>
        <taxon>Alcaligenaceae</taxon>
        <taxon>Bordetella</taxon>
    </lineage>
</organism>
<sequence>MVADAAQVAHAISVGVGERARVDLVHRGVLPPGGGRGRDGGREDGHVATGTAAGREMPRYCKRHARAGRRRRAALWRKFYLAAYFLPRGGPAGMACVPGVGAFSGYGGCGRDLSHGHELGSTAMAMRYLAPLGWNRPGNPLMELHYEMDRLFDNVFGAGELPAGAGMGAMPRLEMCEEGDELCVSVELPGVQAADVEVRLAGDTLTISGEKRTGGGQRKDGDVHVSERAYGRFQRRITLPFAPDPQQTRANLQDGVLTVRLARQTGAPASNRIPVSAGGAQAGASIGQGVAPAPLEEPAAQGRVPGP</sequence>
<feature type="domain" description="SHSP" evidence="4">
    <location>
        <begin position="164"/>
        <end position="278"/>
    </location>
</feature>